<dbReference type="InterPro" id="IPR027417">
    <property type="entry name" value="P-loop_NTPase"/>
</dbReference>
<dbReference type="PANTHER" id="PTHR11630">
    <property type="entry name" value="DNA REPLICATION LICENSING FACTOR MCM FAMILY MEMBER"/>
    <property type="match status" value="1"/>
</dbReference>
<dbReference type="GO" id="GO:0042555">
    <property type="term" value="C:MCM complex"/>
    <property type="evidence" value="ECO:0007669"/>
    <property type="project" value="TreeGrafter"/>
</dbReference>
<dbReference type="SUPFAM" id="SSF52540">
    <property type="entry name" value="P-loop containing nucleoside triphosphate hydrolases"/>
    <property type="match status" value="1"/>
</dbReference>
<dbReference type="Pfam" id="PF00493">
    <property type="entry name" value="MCM"/>
    <property type="match status" value="1"/>
</dbReference>
<dbReference type="Proteomes" id="UP000186698">
    <property type="component" value="Chromosome 6S"/>
</dbReference>
<protein>
    <submittedName>
        <fullName evidence="8">Maternal DNA replication licensing factor mcm6-like</fullName>
    </submittedName>
</protein>
<keyword evidence="7" id="KW-1185">Reference proteome</keyword>
<comment type="similarity">
    <text evidence="1 5">Belongs to the MCM family.</text>
</comment>
<dbReference type="CTD" id="108705347"/>
<evidence type="ECO:0000313" key="8">
    <source>
        <dbReference type="RefSeq" id="XP_018097680.2"/>
    </source>
</evidence>
<dbReference type="GO" id="GO:0005634">
    <property type="term" value="C:nucleus"/>
    <property type="evidence" value="ECO:0007669"/>
    <property type="project" value="TreeGrafter"/>
</dbReference>
<evidence type="ECO:0000256" key="4">
    <source>
        <dbReference type="ARBA" id="ARBA00023125"/>
    </source>
</evidence>
<dbReference type="KEGG" id="xla:108705347"/>
<organism evidence="7 8">
    <name type="scientific">Xenopus laevis</name>
    <name type="common">African clawed frog</name>
    <dbReference type="NCBI Taxonomy" id="8355"/>
    <lineage>
        <taxon>Eukaryota</taxon>
        <taxon>Metazoa</taxon>
        <taxon>Chordata</taxon>
        <taxon>Craniata</taxon>
        <taxon>Vertebrata</taxon>
        <taxon>Euteleostomi</taxon>
        <taxon>Amphibia</taxon>
        <taxon>Batrachia</taxon>
        <taxon>Anura</taxon>
        <taxon>Pipoidea</taxon>
        <taxon>Pipidae</taxon>
        <taxon>Xenopodinae</taxon>
        <taxon>Xenopus</taxon>
        <taxon>Xenopus</taxon>
    </lineage>
</organism>
<proteinExistence type="inferred from homology"/>
<keyword evidence="4 5" id="KW-0238">DNA-binding</keyword>
<dbReference type="GO" id="GO:0000727">
    <property type="term" value="P:double-strand break repair via break-induced replication"/>
    <property type="evidence" value="ECO:0007669"/>
    <property type="project" value="TreeGrafter"/>
</dbReference>
<dbReference type="InterPro" id="IPR041562">
    <property type="entry name" value="MCM_lid"/>
</dbReference>
<dbReference type="Pfam" id="PF17855">
    <property type="entry name" value="MCM_lid"/>
    <property type="match status" value="1"/>
</dbReference>
<dbReference type="GO" id="GO:0003697">
    <property type="term" value="F:single-stranded DNA binding"/>
    <property type="evidence" value="ECO:0007669"/>
    <property type="project" value="TreeGrafter"/>
</dbReference>
<evidence type="ECO:0000259" key="6">
    <source>
        <dbReference type="PROSITE" id="PS50051"/>
    </source>
</evidence>
<reference evidence="8" key="1">
    <citation type="submission" date="2025-08" db="UniProtKB">
        <authorList>
            <consortium name="RefSeq"/>
        </authorList>
    </citation>
    <scope>IDENTIFICATION</scope>
    <source>
        <strain evidence="8">J_2021</strain>
        <tissue evidence="8">Erythrocytes</tissue>
    </source>
</reference>
<dbReference type="GeneID" id="108705347"/>
<evidence type="ECO:0000256" key="5">
    <source>
        <dbReference type="RuleBase" id="RU004070"/>
    </source>
</evidence>
<dbReference type="AlphaFoldDB" id="A0A8J0U9H8"/>
<name>A0A8J0U9H8_XENLA</name>
<dbReference type="PRINTS" id="PR01657">
    <property type="entry name" value="MCMFAMILY"/>
</dbReference>
<gene>
    <name evidence="8" type="primary">LOC108705347</name>
</gene>
<evidence type="ECO:0000256" key="2">
    <source>
        <dbReference type="ARBA" id="ARBA00022741"/>
    </source>
</evidence>
<accession>A0A8J0U9H8</accession>
<sequence>MEQKNIFITKAGMKATLNARTSILAAANPVGGRYERSKSLKHNVNLSAPIMSRLDLFFILVDGCNEVTDYAIVRRIVDLHARIEQSIEVYSIEDIQYQYLPFARQFQPKVITIEAEEFIVEQYCRPRHRDGSGLGKSSWRITVRQFESLIRLSESMVRMHCSDEVSQF</sequence>
<dbReference type="GO" id="GO:1902969">
    <property type="term" value="P:mitotic DNA replication"/>
    <property type="evidence" value="ECO:0007669"/>
    <property type="project" value="TreeGrafter"/>
</dbReference>
<dbReference type="OrthoDB" id="1744952at2759"/>
<dbReference type="PANTHER" id="PTHR11630:SF93">
    <property type="entry name" value="DNA REPLICATION LICENSING FACTOR MCM6"/>
    <property type="match status" value="1"/>
</dbReference>
<evidence type="ECO:0000313" key="7">
    <source>
        <dbReference type="Proteomes" id="UP000186698"/>
    </source>
</evidence>
<dbReference type="SMART" id="SM00350">
    <property type="entry name" value="MCM"/>
    <property type="match status" value="1"/>
</dbReference>
<dbReference type="Gene3D" id="3.40.50.300">
    <property type="entry name" value="P-loop containing nucleotide triphosphate hydrolases"/>
    <property type="match status" value="1"/>
</dbReference>
<dbReference type="GO" id="GO:1990518">
    <property type="term" value="F:single-stranded 3'-5' DNA helicase activity"/>
    <property type="evidence" value="ECO:0007669"/>
    <property type="project" value="TreeGrafter"/>
</dbReference>
<dbReference type="PROSITE" id="PS50051">
    <property type="entry name" value="MCM_2"/>
    <property type="match status" value="1"/>
</dbReference>
<evidence type="ECO:0000256" key="1">
    <source>
        <dbReference type="ARBA" id="ARBA00008010"/>
    </source>
</evidence>
<feature type="domain" description="MCM C-terminal AAA(+) ATPase" evidence="6">
    <location>
        <begin position="1"/>
        <end position="76"/>
    </location>
</feature>
<dbReference type="RefSeq" id="XP_018097680.2">
    <property type="nucleotide sequence ID" value="XM_018242191.2"/>
</dbReference>
<dbReference type="InterPro" id="IPR031327">
    <property type="entry name" value="MCM"/>
</dbReference>
<dbReference type="InterPro" id="IPR001208">
    <property type="entry name" value="MCM_dom"/>
</dbReference>
<evidence type="ECO:0000256" key="3">
    <source>
        <dbReference type="ARBA" id="ARBA00022840"/>
    </source>
</evidence>
<keyword evidence="3 5" id="KW-0067">ATP-binding</keyword>
<dbReference type="GO" id="GO:0005524">
    <property type="term" value="F:ATP binding"/>
    <property type="evidence" value="ECO:0007669"/>
    <property type="project" value="UniProtKB-KW"/>
</dbReference>
<keyword evidence="2 5" id="KW-0547">Nucleotide-binding</keyword>